<dbReference type="InterPro" id="IPR005471">
    <property type="entry name" value="Tscrpt_reg_IclR_N"/>
</dbReference>
<keyword evidence="2" id="KW-0804">Transcription</keyword>
<protein>
    <recommendedName>
        <fullName evidence="3">HTH iclR-type domain-containing protein</fullName>
    </recommendedName>
</protein>
<dbReference type="InterPro" id="IPR036390">
    <property type="entry name" value="WH_DNA-bd_sf"/>
</dbReference>
<dbReference type="GO" id="GO:0045892">
    <property type="term" value="P:negative regulation of DNA-templated transcription"/>
    <property type="evidence" value="ECO:0007669"/>
    <property type="project" value="TreeGrafter"/>
</dbReference>
<dbReference type="AlphaFoldDB" id="A0A1X7AQY8"/>
<keyword evidence="1" id="KW-0805">Transcription regulation</keyword>
<dbReference type="RefSeq" id="WP_087113158.1">
    <property type="nucleotide sequence ID" value="NZ_CBCSCN010000015.1"/>
</dbReference>
<dbReference type="PANTHER" id="PTHR30136:SF34">
    <property type="entry name" value="TRANSCRIPTIONAL REGULATOR"/>
    <property type="match status" value="1"/>
</dbReference>
<dbReference type="EMBL" id="FWPT01000015">
    <property type="protein sequence ID" value="SMA50724.1"/>
    <property type="molecule type" value="Genomic_DNA"/>
</dbReference>
<dbReference type="InterPro" id="IPR050707">
    <property type="entry name" value="HTH_MetabolicPath_Reg"/>
</dbReference>
<evidence type="ECO:0000313" key="5">
    <source>
        <dbReference type="Proteomes" id="UP000196573"/>
    </source>
</evidence>
<dbReference type="SUPFAM" id="SSF55781">
    <property type="entry name" value="GAF domain-like"/>
    <property type="match status" value="1"/>
</dbReference>
<dbReference type="GO" id="GO:0003677">
    <property type="term" value="F:DNA binding"/>
    <property type="evidence" value="ECO:0007669"/>
    <property type="project" value="InterPro"/>
</dbReference>
<evidence type="ECO:0000259" key="3">
    <source>
        <dbReference type="PROSITE" id="PS51077"/>
    </source>
</evidence>
<dbReference type="InterPro" id="IPR029016">
    <property type="entry name" value="GAF-like_dom_sf"/>
</dbReference>
<dbReference type="PROSITE" id="PS51077">
    <property type="entry name" value="HTH_ICLR"/>
    <property type="match status" value="1"/>
</dbReference>
<dbReference type="OrthoDB" id="6534574at2"/>
<evidence type="ECO:0000256" key="1">
    <source>
        <dbReference type="ARBA" id="ARBA00023015"/>
    </source>
</evidence>
<dbReference type="InterPro" id="IPR036388">
    <property type="entry name" value="WH-like_DNA-bd_sf"/>
</dbReference>
<feature type="domain" description="HTH iclR-type" evidence="3">
    <location>
        <begin position="6"/>
        <end position="67"/>
    </location>
</feature>
<dbReference type="PANTHER" id="PTHR30136">
    <property type="entry name" value="HELIX-TURN-HELIX TRANSCRIPTIONAL REGULATOR, ICLR FAMILY"/>
    <property type="match status" value="1"/>
</dbReference>
<dbReference type="Gene3D" id="3.30.450.40">
    <property type="match status" value="1"/>
</dbReference>
<proteinExistence type="predicted"/>
<accession>A0A1X7AQY8</accession>
<gene>
    <name evidence="4" type="ORF">EHSB41UT_04541</name>
</gene>
<reference evidence="4 5" key="1">
    <citation type="submission" date="2017-03" db="EMBL/GenBank/DDBJ databases">
        <authorList>
            <person name="Afonso C.L."/>
            <person name="Miller P.J."/>
            <person name="Scott M.A."/>
            <person name="Spackman E."/>
            <person name="Goraichik I."/>
            <person name="Dimitrov K.M."/>
            <person name="Suarez D.L."/>
            <person name="Swayne D.E."/>
        </authorList>
    </citation>
    <scope>NUCLEOTIDE SEQUENCE [LARGE SCALE GENOMIC DNA]</scope>
    <source>
        <strain evidence="4">SB41UT1</strain>
    </source>
</reference>
<sequence>MSSQPNQSLIDGIRCFQELASSDVPLGNAELAERLGINVVKANRLLMTLKSIGLAEQGSHKKYRPGPAIQLLAAQSFHGSHLYKQALSVLAQHQYPDRIVAMGVLWNDSVVYMYHASPGQAMHEALGGYRLYHATQSSIGQLFLADREDEALGALVEPLKPEEQERLLDNIRQIREQGISILFDTEKQSFNIAMKVTIDGSEAGLAFSDLMLNRAELDDAISQLHELARQIERNH</sequence>
<evidence type="ECO:0000313" key="4">
    <source>
        <dbReference type="EMBL" id="SMA50724.1"/>
    </source>
</evidence>
<dbReference type="Proteomes" id="UP000196573">
    <property type="component" value="Unassembled WGS sequence"/>
</dbReference>
<organism evidence="4 5">
    <name type="scientific">Parendozoicomonas haliclonae</name>
    <dbReference type="NCBI Taxonomy" id="1960125"/>
    <lineage>
        <taxon>Bacteria</taxon>
        <taxon>Pseudomonadati</taxon>
        <taxon>Pseudomonadota</taxon>
        <taxon>Gammaproteobacteria</taxon>
        <taxon>Oceanospirillales</taxon>
        <taxon>Endozoicomonadaceae</taxon>
        <taxon>Parendozoicomonas</taxon>
    </lineage>
</organism>
<dbReference type="SUPFAM" id="SSF46785">
    <property type="entry name" value="Winged helix' DNA-binding domain"/>
    <property type="match status" value="1"/>
</dbReference>
<keyword evidence="5" id="KW-1185">Reference proteome</keyword>
<evidence type="ECO:0000256" key="2">
    <source>
        <dbReference type="ARBA" id="ARBA00023163"/>
    </source>
</evidence>
<dbReference type="GO" id="GO:0003700">
    <property type="term" value="F:DNA-binding transcription factor activity"/>
    <property type="evidence" value="ECO:0007669"/>
    <property type="project" value="TreeGrafter"/>
</dbReference>
<dbReference type="Gene3D" id="1.10.10.10">
    <property type="entry name" value="Winged helix-like DNA-binding domain superfamily/Winged helix DNA-binding domain"/>
    <property type="match status" value="1"/>
</dbReference>
<name>A0A1X7AQY8_9GAMM</name>